<comment type="caution">
    <text evidence="3">The sequence shown here is derived from an EMBL/GenBank/DDBJ whole genome shotgun (WGS) entry which is preliminary data.</text>
</comment>
<dbReference type="PROSITE" id="PS51352">
    <property type="entry name" value="THIOREDOXIN_2"/>
    <property type="match status" value="1"/>
</dbReference>
<name>A0ABS0AI98_9GAMM</name>
<feature type="transmembrane region" description="Helical" evidence="1">
    <location>
        <begin position="33"/>
        <end position="52"/>
    </location>
</feature>
<evidence type="ECO:0000259" key="2">
    <source>
        <dbReference type="PROSITE" id="PS51352"/>
    </source>
</evidence>
<dbReference type="InterPro" id="IPR000866">
    <property type="entry name" value="AhpC/TSA"/>
</dbReference>
<reference evidence="3 4" key="1">
    <citation type="submission" date="2012-09" db="EMBL/GenBank/DDBJ databases">
        <title>Genome Sequence of alkane-degrading Bacterium Alcanivorax venustensis ISO4.</title>
        <authorList>
            <person name="Lai Q."/>
            <person name="Shao Z."/>
        </authorList>
    </citation>
    <scope>NUCLEOTIDE SEQUENCE [LARGE SCALE GENOMIC DNA]</scope>
    <source>
        <strain evidence="3 4">ISO4</strain>
    </source>
</reference>
<dbReference type="Proteomes" id="UP000644441">
    <property type="component" value="Unassembled WGS sequence"/>
</dbReference>
<dbReference type="Gene3D" id="3.40.30.10">
    <property type="entry name" value="Glutaredoxin"/>
    <property type="match status" value="1"/>
</dbReference>
<proteinExistence type="predicted"/>
<evidence type="ECO:0000313" key="3">
    <source>
        <dbReference type="EMBL" id="MBF5053839.1"/>
    </source>
</evidence>
<keyword evidence="1" id="KW-0812">Transmembrane</keyword>
<keyword evidence="1" id="KW-0472">Membrane</keyword>
<dbReference type="Pfam" id="PF00578">
    <property type="entry name" value="AhpC-TSA"/>
    <property type="match status" value="1"/>
</dbReference>
<gene>
    <name evidence="3" type="ORF">ISO4_02441</name>
</gene>
<feature type="transmembrane region" description="Helical" evidence="1">
    <location>
        <begin position="90"/>
        <end position="109"/>
    </location>
</feature>
<dbReference type="SUPFAM" id="SSF52833">
    <property type="entry name" value="Thioredoxin-like"/>
    <property type="match status" value="1"/>
</dbReference>
<keyword evidence="1" id="KW-1133">Transmembrane helix</keyword>
<evidence type="ECO:0000313" key="4">
    <source>
        <dbReference type="Proteomes" id="UP000644441"/>
    </source>
</evidence>
<dbReference type="EMBL" id="ARXR01000023">
    <property type="protein sequence ID" value="MBF5053839.1"/>
    <property type="molecule type" value="Genomic_DNA"/>
</dbReference>
<dbReference type="InterPro" id="IPR013766">
    <property type="entry name" value="Thioredoxin_domain"/>
</dbReference>
<evidence type="ECO:0000256" key="1">
    <source>
        <dbReference type="SAM" id="Phobius"/>
    </source>
</evidence>
<keyword evidence="4" id="KW-1185">Reference proteome</keyword>
<feature type="transmembrane region" description="Helical" evidence="1">
    <location>
        <begin position="64"/>
        <end position="84"/>
    </location>
</feature>
<dbReference type="GeneID" id="99767074"/>
<protein>
    <recommendedName>
        <fullName evidence="2">Thioredoxin domain-containing protein</fullName>
    </recommendedName>
</protein>
<accession>A0ABS0AI98</accession>
<feature type="domain" description="Thioredoxin" evidence="2">
    <location>
        <begin position="121"/>
        <end position="282"/>
    </location>
</feature>
<dbReference type="RefSeq" id="WP_142948855.1">
    <property type="nucleotide sequence ID" value="NZ_ARXR01000023.1"/>
</dbReference>
<feature type="transmembrane region" description="Helical" evidence="1">
    <location>
        <begin position="7"/>
        <end position="27"/>
    </location>
</feature>
<dbReference type="InterPro" id="IPR036249">
    <property type="entry name" value="Thioredoxin-like_sf"/>
</dbReference>
<sequence length="285" mass="31540">MARVKALFISLYPFASLFICAHALWLGWQDRHWLWAGPLLVNVPILVLLGWLVSLGPARTSPHLPLATLCAWLGAAVTLLGTLSLGDPRWLAWLYTGLGLLGLCAYLFWYSPLQRDAADGPRPGQLLPPLAFRDLEGRPVSTTSLHGAPAVMLFFRGNWCPVCMAQVRELARRRPQLERRGARIILVSAQPGARTGRLAARLGVPMEWWVDPQLDAARQLRILDPGGTPLGLELFGYPSDTVLPTVLITDARGEICYVDLADNYRVRPEPATFLRVLDTMVPAPR</sequence>
<organism evidence="3 4">
    <name type="scientific">Alloalcanivorax venustensis ISO4</name>
    <dbReference type="NCBI Taxonomy" id="1177184"/>
    <lineage>
        <taxon>Bacteria</taxon>
        <taxon>Pseudomonadati</taxon>
        <taxon>Pseudomonadota</taxon>
        <taxon>Gammaproteobacteria</taxon>
        <taxon>Oceanospirillales</taxon>
        <taxon>Alcanivoracaceae</taxon>
        <taxon>Alloalcanivorax</taxon>
    </lineage>
</organism>